<dbReference type="CDD" id="cd03507">
    <property type="entry name" value="Delta12-FADS-like"/>
    <property type="match status" value="1"/>
</dbReference>
<accession>A0A1X9VLI7</accession>
<evidence type="ECO:0000259" key="3">
    <source>
        <dbReference type="Pfam" id="PF00487"/>
    </source>
</evidence>
<feature type="transmembrane region" description="Helical" evidence="2">
    <location>
        <begin position="281"/>
        <end position="301"/>
    </location>
</feature>
<feature type="transmembrane region" description="Helical" evidence="2">
    <location>
        <begin position="160"/>
        <end position="176"/>
    </location>
</feature>
<evidence type="ECO:0000256" key="2">
    <source>
        <dbReference type="SAM" id="Phobius"/>
    </source>
</evidence>
<keyword evidence="2" id="KW-0472">Membrane</keyword>
<feature type="compositionally biased region" description="Basic and acidic residues" evidence="1">
    <location>
        <begin position="51"/>
        <end position="65"/>
    </location>
</feature>
<reference evidence="4" key="1">
    <citation type="journal article" date="2017" name="Mar. Biotechnol.">
        <title>A Novel omega3-Desaturase in the Deep Sea Giant Tubeworm Riftia pachyptila.</title>
        <authorList>
            <person name="Liu H."/>
            <person name="Wang H."/>
            <person name="Cai S."/>
            <person name="Zhang H."/>
        </authorList>
    </citation>
    <scope>NUCLEOTIDE SEQUENCE</scope>
</reference>
<feature type="transmembrane region" description="Helical" evidence="2">
    <location>
        <begin position="92"/>
        <end position="112"/>
    </location>
</feature>
<keyword evidence="2" id="KW-0812">Transmembrane</keyword>
<dbReference type="InterPro" id="IPR012171">
    <property type="entry name" value="Fatty_acid_desaturase"/>
</dbReference>
<keyword evidence="2" id="KW-1133">Transmembrane helix</keyword>
<proteinExistence type="evidence at transcript level"/>
<feature type="transmembrane region" description="Helical" evidence="2">
    <location>
        <begin position="242"/>
        <end position="269"/>
    </location>
</feature>
<dbReference type="InterPro" id="IPR005804">
    <property type="entry name" value="FA_desaturase_dom"/>
</dbReference>
<dbReference type="AlphaFoldDB" id="A0A1X9VLI7"/>
<evidence type="ECO:0000256" key="1">
    <source>
        <dbReference type="SAM" id="MobiDB-lite"/>
    </source>
</evidence>
<organism evidence="4">
    <name type="scientific">Riftia pachyptila</name>
    <name type="common">Vent tube worm</name>
    <dbReference type="NCBI Taxonomy" id="6426"/>
    <lineage>
        <taxon>Eukaryota</taxon>
        <taxon>Metazoa</taxon>
        <taxon>Spiralia</taxon>
        <taxon>Lophotrochozoa</taxon>
        <taxon>Annelida</taxon>
        <taxon>Polychaeta</taxon>
        <taxon>Sedentaria</taxon>
        <taxon>Canalipalpata</taxon>
        <taxon>Sabellida</taxon>
        <taxon>Siboglinidae</taxon>
        <taxon>Riftia</taxon>
    </lineage>
</organism>
<sequence length="403" mass="46331">MLSDVCHAVTAWVRVEWFRFQFWAVCVIKSLQPIDGDQSATGSSPPSSHVAADKSDSRNRREPLKMPDVPSIIDIKKSVPSYCFRGDLMRSLYFIGKDMLLIGALYGGMLLLERLPIRMLYLAAMPVYWFLQGTMFWAVFVLGHDCGHGSFSQYHLLNDTLGTLLHAVLLVPYYPWKLSHRHHHRYTGNIDRDEIFYPIRERDESHDFHHIYPGFGFGISWFLYLTSGFMPRGMCHFNPFESMFAGHVLGCILSIGAIGGWLGVLAAYARIYGIAALTNHYIAPLIVFASWLVVVTFLHHMETGVLWYGDKTWTAVRGKLSSVDRHYGWAHELTHNIGTHQIHHLFSKIPHYHLEEATIHFRATFPHLVCSSDAPSLADYFRMFYIYKAQRHISNDTMLHAYY</sequence>
<dbReference type="Pfam" id="PF00487">
    <property type="entry name" value="FA_desaturase"/>
    <property type="match status" value="1"/>
</dbReference>
<dbReference type="PANTHER" id="PTHR32100">
    <property type="entry name" value="OMEGA-6 FATTY ACID DESATURASE, CHLOROPLASTIC"/>
    <property type="match status" value="1"/>
</dbReference>
<dbReference type="GO" id="GO:0016491">
    <property type="term" value="F:oxidoreductase activity"/>
    <property type="evidence" value="ECO:0007669"/>
    <property type="project" value="InterPro"/>
</dbReference>
<dbReference type="EMBL" id="KY399781">
    <property type="protein sequence ID" value="ARR73577.1"/>
    <property type="molecule type" value="mRNA"/>
</dbReference>
<evidence type="ECO:0000313" key="4">
    <source>
        <dbReference type="EMBL" id="ARR73577.1"/>
    </source>
</evidence>
<feature type="transmembrane region" description="Helical" evidence="2">
    <location>
        <begin position="210"/>
        <end position="230"/>
    </location>
</feature>
<feature type="region of interest" description="Disordered" evidence="1">
    <location>
        <begin position="36"/>
        <end position="65"/>
    </location>
</feature>
<feature type="domain" description="Fatty acid desaturase" evidence="3">
    <location>
        <begin position="126"/>
        <end position="366"/>
    </location>
</feature>
<protein>
    <submittedName>
        <fullName evidence="4">Omega-3 fatty acid desaturase</fullName>
    </submittedName>
</protein>
<name>A0A1X9VLI7_RIFPA</name>
<dbReference type="GO" id="GO:0006629">
    <property type="term" value="P:lipid metabolic process"/>
    <property type="evidence" value="ECO:0007669"/>
    <property type="project" value="InterPro"/>
</dbReference>
<feature type="compositionally biased region" description="Polar residues" evidence="1">
    <location>
        <begin position="38"/>
        <end position="47"/>
    </location>
</feature>
<feature type="transmembrane region" description="Helical" evidence="2">
    <location>
        <begin position="119"/>
        <end position="140"/>
    </location>
</feature>